<dbReference type="HOGENOM" id="CLU_3042695_0_0_9"/>
<keyword evidence="2" id="KW-1185">Reference proteome</keyword>
<dbReference type="Proteomes" id="UP000013520">
    <property type="component" value="Chromosome"/>
</dbReference>
<reference evidence="1 2" key="1">
    <citation type="submission" date="2012-01" db="EMBL/GenBank/DDBJ databases">
        <title>Complete sequence of Desulfotomaculum gibsoniae DSM 7213.</title>
        <authorList>
            <consortium name="US DOE Joint Genome Institute"/>
            <person name="Lucas S."/>
            <person name="Han J."/>
            <person name="Lapidus A."/>
            <person name="Cheng J.-F."/>
            <person name="Goodwin L."/>
            <person name="Pitluck S."/>
            <person name="Peters L."/>
            <person name="Ovchinnikova G."/>
            <person name="Teshima H."/>
            <person name="Detter J.C."/>
            <person name="Han C."/>
            <person name="Tapia R."/>
            <person name="Land M."/>
            <person name="Hauser L."/>
            <person name="Kyrpides N."/>
            <person name="Ivanova N."/>
            <person name="Pagani I."/>
            <person name="Parshina S."/>
            <person name="Plugge C."/>
            <person name="Muyzer G."/>
            <person name="Kuever J."/>
            <person name="Ivanova A."/>
            <person name="Nazina T."/>
            <person name="Klenk H.-P."/>
            <person name="Brambilla E."/>
            <person name="Spring S."/>
            <person name="Stams A.F."/>
            <person name="Woyke T."/>
        </authorList>
    </citation>
    <scope>NUCLEOTIDE SEQUENCE [LARGE SCALE GENOMIC DNA]</scope>
    <source>
        <strain evidence="1 2">DSM 7213</strain>
    </source>
</reference>
<protein>
    <submittedName>
        <fullName evidence="1">Uncharacterized protein</fullName>
    </submittedName>
</protein>
<evidence type="ECO:0000313" key="2">
    <source>
        <dbReference type="Proteomes" id="UP000013520"/>
    </source>
</evidence>
<dbReference type="EMBL" id="CP003273">
    <property type="protein sequence ID" value="AGL02542.1"/>
    <property type="molecule type" value="Genomic_DNA"/>
</dbReference>
<dbReference type="KEGG" id="dgi:Desgi_3187"/>
<sequence>MVKLNLPVPAIRFQMRLKPVDSCFYMKSYKKESKMFNDKTPLIVFFMHQQEHFG</sequence>
<dbReference type="STRING" id="767817.Desgi_3187"/>
<evidence type="ECO:0000313" key="1">
    <source>
        <dbReference type="EMBL" id="AGL02542.1"/>
    </source>
</evidence>
<gene>
    <name evidence="1" type="ORF">Desgi_3187</name>
</gene>
<dbReference type="AlphaFoldDB" id="R4KLX2"/>
<organism evidence="1 2">
    <name type="scientific">Desulfoscipio gibsoniae DSM 7213</name>
    <dbReference type="NCBI Taxonomy" id="767817"/>
    <lineage>
        <taxon>Bacteria</taxon>
        <taxon>Bacillati</taxon>
        <taxon>Bacillota</taxon>
        <taxon>Clostridia</taxon>
        <taxon>Eubacteriales</taxon>
        <taxon>Desulfallaceae</taxon>
        <taxon>Desulfoscipio</taxon>
    </lineage>
</organism>
<accession>R4KLX2</accession>
<name>R4KLX2_9FIRM</name>
<proteinExistence type="predicted"/>